<evidence type="ECO:0000256" key="1">
    <source>
        <dbReference type="ARBA" id="ARBA00022741"/>
    </source>
</evidence>
<feature type="region of interest" description="Disordered" evidence="3">
    <location>
        <begin position="240"/>
        <end position="265"/>
    </location>
</feature>
<sequence length="265" mass="28832">MSGQCWTLVSGKGGVGKSTLAAALGAHLALAGRRVALVDLNTGMRGLDMLLGLESRVVFDLGDVQEGLCEAEQALVTDRETGMRLLAAPQMRDSEALDEDALRAMCQTMCESFDFVFLDAASGIGRGFTAAARAAQQALVVTTPDDMALRDAERAAGLLRRLDMPAPALVINRIRPDFVDEGWQYTPEACAQTLDLRVAGVIPDDTAVWRMTLQKRPALGAFPAGRAMAALARWLENADEPIPPWRDERPPARGPFWNRTKRRRT</sequence>
<dbReference type="GO" id="GO:0051782">
    <property type="term" value="P:negative regulation of cell division"/>
    <property type="evidence" value="ECO:0007669"/>
    <property type="project" value="TreeGrafter"/>
</dbReference>
<dbReference type="EMBL" id="DVFI01000038">
    <property type="protein sequence ID" value="HIQ62523.1"/>
    <property type="molecule type" value="Genomic_DNA"/>
</dbReference>
<dbReference type="GO" id="GO:0009898">
    <property type="term" value="C:cytoplasmic side of plasma membrane"/>
    <property type="evidence" value="ECO:0007669"/>
    <property type="project" value="TreeGrafter"/>
</dbReference>
<dbReference type="PANTHER" id="PTHR43384">
    <property type="entry name" value="SEPTUM SITE-DETERMINING PROTEIN MIND HOMOLOG, CHLOROPLASTIC-RELATED"/>
    <property type="match status" value="1"/>
</dbReference>
<accession>A0A9D1CIN1</accession>
<dbReference type="InterPro" id="IPR050625">
    <property type="entry name" value="ParA/MinD_ATPase"/>
</dbReference>
<dbReference type="InterPro" id="IPR027417">
    <property type="entry name" value="P-loop_NTPase"/>
</dbReference>
<protein>
    <submittedName>
        <fullName evidence="5">P-loop NTPase</fullName>
    </submittedName>
</protein>
<dbReference type="GO" id="GO:0005829">
    <property type="term" value="C:cytosol"/>
    <property type="evidence" value="ECO:0007669"/>
    <property type="project" value="TreeGrafter"/>
</dbReference>
<dbReference type="AlphaFoldDB" id="A0A9D1CIN1"/>
<dbReference type="GO" id="GO:0016887">
    <property type="term" value="F:ATP hydrolysis activity"/>
    <property type="evidence" value="ECO:0007669"/>
    <property type="project" value="TreeGrafter"/>
</dbReference>
<dbReference type="PANTHER" id="PTHR43384:SF6">
    <property type="entry name" value="SEPTUM SITE-DETERMINING PROTEIN MIND HOMOLOG, CHLOROPLASTIC"/>
    <property type="match status" value="1"/>
</dbReference>
<proteinExistence type="predicted"/>
<evidence type="ECO:0000256" key="2">
    <source>
        <dbReference type="ARBA" id="ARBA00022840"/>
    </source>
</evidence>
<name>A0A9D1CIN1_9FIRM</name>
<evidence type="ECO:0000259" key="4">
    <source>
        <dbReference type="Pfam" id="PF01656"/>
    </source>
</evidence>
<comment type="caution">
    <text evidence="5">The sequence shown here is derived from an EMBL/GenBank/DDBJ whole genome shotgun (WGS) entry which is preliminary data.</text>
</comment>
<evidence type="ECO:0000313" key="6">
    <source>
        <dbReference type="Proteomes" id="UP000886819"/>
    </source>
</evidence>
<evidence type="ECO:0000313" key="5">
    <source>
        <dbReference type="EMBL" id="HIQ62523.1"/>
    </source>
</evidence>
<reference evidence="5" key="2">
    <citation type="journal article" date="2021" name="PeerJ">
        <title>Extensive microbial diversity within the chicken gut microbiome revealed by metagenomics and culture.</title>
        <authorList>
            <person name="Gilroy R."/>
            <person name="Ravi A."/>
            <person name="Getino M."/>
            <person name="Pursley I."/>
            <person name="Horton D.L."/>
            <person name="Alikhan N.F."/>
            <person name="Baker D."/>
            <person name="Gharbi K."/>
            <person name="Hall N."/>
            <person name="Watson M."/>
            <person name="Adriaenssens E.M."/>
            <person name="Foster-Nyarko E."/>
            <person name="Jarju S."/>
            <person name="Secka A."/>
            <person name="Antonio M."/>
            <person name="Oren A."/>
            <person name="Chaudhuri R.R."/>
            <person name="La Ragione R."/>
            <person name="Hildebrand F."/>
            <person name="Pallen M.J."/>
        </authorList>
    </citation>
    <scope>NUCLEOTIDE SEQUENCE</scope>
    <source>
        <strain evidence="5">ChiHile30-977</strain>
    </source>
</reference>
<gene>
    <name evidence="5" type="ORF">IAA66_02915</name>
</gene>
<reference evidence="5" key="1">
    <citation type="submission" date="2020-10" db="EMBL/GenBank/DDBJ databases">
        <authorList>
            <person name="Gilroy R."/>
        </authorList>
    </citation>
    <scope>NUCLEOTIDE SEQUENCE</scope>
    <source>
        <strain evidence="5">ChiHile30-977</strain>
    </source>
</reference>
<dbReference type="SUPFAM" id="SSF52540">
    <property type="entry name" value="P-loop containing nucleoside triphosphate hydrolases"/>
    <property type="match status" value="1"/>
</dbReference>
<dbReference type="Gene3D" id="3.40.50.300">
    <property type="entry name" value="P-loop containing nucleotide triphosphate hydrolases"/>
    <property type="match status" value="1"/>
</dbReference>
<organism evidence="5 6">
    <name type="scientific">Candidatus Avichristensenella intestinipullorum</name>
    <dbReference type="NCBI Taxonomy" id="2840693"/>
    <lineage>
        <taxon>Bacteria</taxon>
        <taxon>Bacillati</taxon>
        <taxon>Bacillota</taxon>
        <taxon>Clostridia</taxon>
        <taxon>Candidatus Avichristensenella</taxon>
    </lineage>
</organism>
<evidence type="ECO:0000256" key="3">
    <source>
        <dbReference type="SAM" id="MobiDB-lite"/>
    </source>
</evidence>
<dbReference type="Pfam" id="PF01656">
    <property type="entry name" value="CbiA"/>
    <property type="match status" value="1"/>
</dbReference>
<dbReference type="InterPro" id="IPR002586">
    <property type="entry name" value="CobQ/CobB/MinD/ParA_Nub-bd_dom"/>
</dbReference>
<feature type="domain" description="CobQ/CobB/MinD/ParA nucleotide binding" evidence="4">
    <location>
        <begin position="7"/>
        <end position="216"/>
    </location>
</feature>
<keyword evidence="2" id="KW-0067">ATP-binding</keyword>
<keyword evidence="1" id="KW-0547">Nucleotide-binding</keyword>
<dbReference type="GO" id="GO:0005524">
    <property type="term" value="F:ATP binding"/>
    <property type="evidence" value="ECO:0007669"/>
    <property type="project" value="UniProtKB-KW"/>
</dbReference>
<dbReference type="Proteomes" id="UP000886819">
    <property type="component" value="Unassembled WGS sequence"/>
</dbReference>